<evidence type="ECO:0000313" key="1">
    <source>
        <dbReference type="EMBL" id="ROL42785.1"/>
    </source>
</evidence>
<sequence>MRNPTPKFKPCNTINIHLEQMKRVLTGSALPSTSRPERCPGGTLKGPLRISAIYCGHLFWVRRPLEVQVHMEVPFHSRGNRSSMAAWDVLGCSADNETTCLSVYLSEDTREQGVVQWLFRECEVKGCPGFCLVRPPAAVELVTSFPWRHVKTKMEGSRESWTSGWKPVWSSEMCSLVQHTHSFLAQNLALIHKEDSSAWKTSSAVCSHSR</sequence>
<evidence type="ECO:0000313" key="2">
    <source>
        <dbReference type="Proteomes" id="UP000281406"/>
    </source>
</evidence>
<reference evidence="1 2" key="1">
    <citation type="submission" date="2018-10" db="EMBL/GenBank/DDBJ databases">
        <title>Genome assembly for a Yunnan-Guizhou Plateau 3E fish, Anabarilius grahami (Regan), and its evolutionary and genetic applications.</title>
        <authorList>
            <person name="Jiang W."/>
        </authorList>
    </citation>
    <scope>NUCLEOTIDE SEQUENCE [LARGE SCALE GENOMIC DNA]</scope>
    <source>
        <strain evidence="1">AG-KIZ</strain>
        <tissue evidence="1">Muscle</tissue>
    </source>
</reference>
<dbReference type="Proteomes" id="UP000281406">
    <property type="component" value="Unassembled WGS sequence"/>
</dbReference>
<accession>A0A3N0Y975</accession>
<dbReference type="AlphaFoldDB" id="A0A3N0Y975"/>
<name>A0A3N0Y975_ANAGA</name>
<comment type="caution">
    <text evidence="1">The sequence shown here is derived from an EMBL/GenBank/DDBJ whole genome shotgun (WGS) entry which is preliminary data.</text>
</comment>
<gene>
    <name evidence="1" type="ORF">DPX16_8531</name>
</gene>
<protein>
    <submittedName>
        <fullName evidence="1">Uncharacterized protein</fullName>
    </submittedName>
</protein>
<dbReference type="EMBL" id="RJVU01049301">
    <property type="protein sequence ID" value="ROL42785.1"/>
    <property type="molecule type" value="Genomic_DNA"/>
</dbReference>
<keyword evidence="2" id="KW-1185">Reference proteome</keyword>
<proteinExistence type="predicted"/>
<organism evidence="1 2">
    <name type="scientific">Anabarilius grahami</name>
    <name type="common">Kanglang fish</name>
    <name type="synonym">Barilius grahami</name>
    <dbReference type="NCBI Taxonomy" id="495550"/>
    <lineage>
        <taxon>Eukaryota</taxon>
        <taxon>Metazoa</taxon>
        <taxon>Chordata</taxon>
        <taxon>Craniata</taxon>
        <taxon>Vertebrata</taxon>
        <taxon>Euteleostomi</taxon>
        <taxon>Actinopterygii</taxon>
        <taxon>Neopterygii</taxon>
        <taxon>Teleostei</taxon>
        <taxon>Ostariophysi</taxon>
        <taxon>Cypriniformes</taxon>
        <taxon>Xenocyprididae</taxon>
        <taxon>Xenocypridinae</taxon>
        <taxon>Xenocypridinae incertae sedis</taxon>
        <taxon>Anabarilius</taxon>
    </lineage>
</organism>